<proteinExistence type="predicted"/>
<comment type="caution">
    <text evidence="1">The sequence shown here is derived from an EMBL/GenBank/DDBJ whole genome shotgun (WGS) entry which is preliminary data.</text>
</comment>
<evidence type="ECO:0008006" key="3">
    <source>
        <dbReference type="Google" id="ProtNLM"/>
    </source>
</evidence>
<evidence type="ECO:0000313" key="2">
    <source>
        <dbReference type="Proteomes" id="UP000433309"/>
    </source>
</evidence>
<evidence type="ECO:0000313" key="1">
    <source>
        <dbReference type="EMBL" id="MRW93322.1"/>
    </source>
</evidence>
<gene>
    <name evidence="1" type="ORF">GJ699_25360</name>
</gene>
<dbReference type="AlphaFoldDB" id="A0A6I2L6P9"/>
<dbReference type="EMBL" id="WKJK01000016">
    <property type="protein sequence ID" value="MRW93322.1"/>
    <property type="molecule type" value="Genomic_DNA"/>
</dbReference>
<name>A0A6I2L6P9_9BURK</name>
<dbReference type="Proteomes" id="UP000433309">
    <property type="component" value="Unassembled WGS sequence"/>
</dbReference>
<sequence length="189" mass="20812">MQLLISLLIIVATAAVVYAIIKTNPNQAKPLPQPTGVPYEPKLPDSAPALHWTDGGRFMVEVMTESRYQPTLHVLLRGQTPKSDIESSAIECPISGSDPEVDTGSAVFVATLMPDDRNAYENEAVAVFIQRQMVGYLSQKASIKFRELLRKKEAAGQLSTCDAQIRGGTMWQGKRLQYVVVLDVEPLEK</sequence>
<dbReference type="RefSeq" id="WP_154381611.1">
    <property type="nucleotide sequence ID" value="NZ_WKJK01000016.1"/>
</dbReference>
<protein>
    <recommendedName>
        <fullName evidence="3">HIRAN domain-containing protein</fullName>
    </recommendedName>
</protein>
<keyword evidence="2" id="KW-1185">Reference proteome</keyword>
<organism evidence="1 2">
    <name type="scientific">Duganella guangzhouensis</name>
    <dbReference type="NCBI Taxonomy" id="2666084"/>
    <lineage>
        <taxon>Bacteria</taxon>
        <taxon>Pseudomonadati</taxon>
        <taxon>Pseudomonadota</taxon>
        <taxon>Betaproteobacteria</taxon>
        <taxon>Burkholderiales</taxon>
        <taxon>Oxalobacteraceae</taxon>
        <taxon>Telluria group</taxon>
        <taxon>Duganella</taxon>
    </lineage>
</organism>
<accession>A0A6I2L6P9</accession>
<reference evidence="1 2" key="1">
    <citation type="submission" date="2019-11" db="EMBL/GenBank/DDBJ databases">
        <title>Novel species isolated from a subtropical stream in China.</title>
        <authorList>
            <person name="Lu H."/>
        </authorList>
    </citation>
    <scope>NUCLEOTIDE SEQUENCE [LARGE SCALE GENOMIC DNA]</scope>
    <source>
        <strain evidence="1 2">FT80W</strain>
    </source>
</reference>